<proteinExistence type="predicted"/>
<dbReference type="RefSeq" id="WP_353650378.1">
    <property type="nucleotide sequence ID" value="NZ_CP159218.1"/>
</dbReference>
<protein>
    <submittedName>
        <fullName evidence="1">DinB family protein</fullName>
    </submittedName>
</protein>
<dbReference type="AlphaFoldDB" id="A0AAU8DRC7"/>
<dbReference type="SUPFAM" id="SSF109854">
    <property type="entry name" value="DinB/YfiT-like putative metalloenzymes"/>
    <property type="match status" value="1"/>
</dbReference>
<dbReference type="Pfam" id="PF04978">
    <property type="entry name" value="MST"/>
    <property type="match status" value="1"/>
</dbReference>
<sequence>MSVPTTDRTATRVQLDELHRYLVEARGSLLWKIDGLDEYDVRRPLTPSGTNLLGLIKHLTGVELLYLGACFGRISAHAPGWFGQQSAVRSDFLATTDESRDQLIQDYRHACAHADATLAALPDDAVTHAPWLSPEPLGLHRILVHLVTETEHHVGHADIVRELIDGSLGRSEAESELDNTGGGDVPDAEGWRHRYEMVEATARAASGFTAGVR</sequence>
<dbReference type="InterPro" id="IPR007061">
    <property type="entry name" value="MST-like"/>
</dbReference>
<dbReference type="InterPro" id="IPR034660">
    <property type="entry name" value="DinB/YfiT-like"/>
</dbReference>
<name>A0AAU8DRC7_9ACTN</name>
<dbReference type="EMBL" id="CP159218">
    <property type="protein sequence ID" value="XCG64766.1"/>
    <property type="molecule type" value="Genomic_DNA"/>
</dbReference>
<evidence type="ECO:0000313" key="1">
    <source>
        <dbReference type="EMBL" id="XCG64766.1"/>
    </source>
</evidence>
<reference evidence="1" key="1">
    <citation type="submission" date="2024-05" db="EMBL/GenBank/DDBJ databases">
        <authorList>
            <person name="Cai S.Y."/>
            <person name="Jin L.M."/>
            <person name="Li H.R."/>
        </authorList>
    </citation>
    <scope>NUCLEOTIDE SEQUENCE</scope>
    <source>
        <strain evidence="1">A5-74</strain>
    </source>
</reference>
<accession>A0AAU8DRC7</accession>
<dbReference type="Gene3D" id="1.20.120.450">
    <property type="entry name" value="dinb family like domain"/>
    <property type="match status" value="1"/>
</dbReference>
<gene>
    <name evidence="1" type="ORF">ABLG96_05475</name>
</gene>
<organism evidence="1">
    <name type="scientific">Nakamurella sp. A5-74</name>
    <dbReference type="NCBI Taxonomy" id="3158264"/>
    <lineage>
        <taxon>Bacteria</taxon>
        <taxon>Bacillati</taxon>
        <taxon>Actinomycetota</taxon>
        <taxon>Actinomycetes</taxon>
        <taxon>Nakamurellales</taxon>
        <taxon>Nakamurellaceae</taxon>
        <taxon>Nakamurella</taxon>
    </lineage>
</organism>